<dbReference type="GO" id="GO:0006890">
    <property type="term" value="P:retrograde vesicle-mediated transport, Golgi to endoplasmic reticulum"/>
    <property type="evidence" value="ECO:0007669"/>
    <property type="project" value="InterPro"/>
</dbReference>
<dbReference type="InterPro" id="IPR042855">
    <property type="entry name" value="V_SNARE_CC"/>
</dbReference>
<dbReference type="InterPro" id="IPR044565">
    <property type="entry name" value="Sec22"/>
</dbReference>
<evidence type="ECO:0000256" key="7">
    <source>
        <dbReference type="ARBA" id="ARBA00022927"/>
    </source>
</evidence>
<evidence type="ECO:0000256" key="6">
    <source>
        <dbReference type="ARBA" id="ARBA00022824"/>
    </source>
</evidence>
<reference evidence="16 17" key="1">
    <citation type="journal article" date="2012" name="Genome Biol.">
        <title>Genome and low-iron response of an oceanic diatom adapted to chronic iron limitation.</title>
        <authorList>
            <person name="Lommer M."/>
            <person name="Specht M."/>
            <person name="Roy A.S."/>
            <person name="Kraemer L."/>
            <person name="Andreson R."/>
            <person name="Gutowska M.A."/>
            <person name="Wolf J."/>
            <person name="Bergner S.V."/>
            <person name="Schilhabel M.B."/>
            <person name="Klostermeier U.C."/>
            <person name="Beiko R.G."/>
            <person name="Rosenstiel P."/>
            <person name="Hippler M."/>
            <person name="Laroche J."/>
        </authorList>
    </citation>
    <scope>NUCLEOTIDE SEQUENCE [LARGE SCALE GENOMIC DNA]</scope>
    <source>
        <strain evidence="16 17">CCMP1005</strain>
    </source>
</reference>
<feature type="domain" description="V-SNARE coiled-coil homology" evidence="15">
    <location>
        <begin position="145"/>
        <end position="201"/>
    </location>
</feature>
<dbReference type="SMART" id="SM01270">
    <property type="entry name" value="Longin"/>
    <property type="match status" value="1"/>
</dbReference>
<accession>K0TQI4</accession>
<dbReference type="CDD" id="cd14824">
    <property type="entry name" value="Longin"/>
    <property type="match status" value="1"/>
</dbReference>
<name>K0TQI4_THAOC</name>
<protein>
    <recommendedName>
        <fullName evidence="18">Longin domain-containing protein</fullName>
    </recommendedName>
</protein>
<evidence type="ECO:0000256" key="5">
    <source>
        <dbReference type="ARBA" id="ARBA00022692"/>
    </source>
</evidence>
<evidence type="ECO:0000259" key="14">
    <source>
        <dbReference type="PROSITE" id="PS50859"/>
    </source>
</evidence>
<dbReference type="InterPro" id="IPR010908">
    <property type="entry name" value="Longin_dom"/>
</dbReference>
<evidence type="ECO:0000256" key="10">
    <source>
        <dbReference type="ARBA" id="ARBA00023054"/>
    </source>
</evidence>
<keyword evidence="10 12" id="KW-0175">Coiled coil</keyword>
<feature type="transmembrane region" description="Helical" evidence="13">
    <location>
        <begin position="207"/>
        <end position="225"/>
    </location>
</feature>
<comment type="caution">
    <text evidence="16">The sequence shown here is derived from an EMBL/GenBank/DDBJ whole genome shotgun (WGS) entry which is preliminary data.</text>
</comment>
<evidence type="ECO:0000313" key="16">
    <source>
        <dbReference type="EMBL" id="EJK76102.1"/>
    </source>
</evidence>
<evidence type="ECO:0000256" key="9">
    <source>
        <dbReference type="ARBA" id="ARBA00023034"/>
    </source>
</evidence>
<feature type="domain" description="Longin" evidence="14">
    <location>
        <begin position="7"/>
        <end position="130"/>
    </location>
</feature>
<dbReference type="GO" id="GO:0005789">
    <property type="term" value="C:endoplasmic reticulum membrane"/>
    <property type="evidence" value="ECO:0007669"/>
    <property type="project" value="UniProtKB-SubCell"/>
</dbReference>
<sequence length="227" mass="25673">MPPLVTFVARLSDGLPLVANTAPDMSSGVTQDHKNQAKDILRGLGGTSSSPRMSIDTTGNLVFHYLVRDTLCFLTLTEQSYPKRLAFLYLEEIADAFLESLANDHGDPGWRDAISRTARPYAFIKFDMIIQRKRRDFVDPTSRQNTTKLNEDLADIQSIMKKNINEVLNRGEKLENVSNISNSLVSESKKFKWGAKKLSWQAMLNQYAPIAAAGVFVIFVLYMKFFW</sequence>
<dbReference type="OrthoDB" id="1719357at2759"/>
<dbReference type="GO" id="GO:0006888">
    <property type="term" value="P:endoplasmic reticulum to Golgi vesicle-mediated transport"/>
    <property type="evidence" value="ECO:0007669"/>
    <property type="project" value="InterPro"/>
</dbReference>
<comment type="subcellular location">
    <subcellularLocation>
        <location evidence="1">Endoplasmic reticulum membrane</location>
        <topology evidence="1">Single-pass type IV membrane protein</topology>
    </subcellularLocation>
    <subcellularLocation>
        <location evidence="2">Golgi apparatus membrane</location>
    </subcellularLocation>
</comment>
<dbReference type="GO" id="GO:0015031">
    <property type="term" value="P:protein transport"/>
    <property type="evidence" value="ECO:0007669"/>
    <property type="project" value="UniProtKB-KW"/>
</dbReference>
<evidence type="ECO:0000256" key="11">
    <source>
        <dbReference type="ARBA" id="ARBA00023136"/>
    </source>
</evidence>
<keyword evidence="11 13" id="KW-0472">Membrane</keyword>
<evidence type="ECO:0000256" key="4">
    <source>
        <dbReference type="ARBA" id="ARBA00022448"/>
    </source>
</evidence>
<dbReference type="Pfam" id="PF00957">
    <property type="entry name" value="Synaptobrevin"/>
    <property type="match status" value="1"/>
</dbReference>
<comment type="similarity">
    <text evidence="3">Belongs to the synaptobrevin family.</text>
</comment>
<organism evidence="16 17">
    <name type="scientific">Thalassiosira oceanica</name>
    <name type="common">Marine diatom</name>
    <dbReference type="NCBI Taxonomy" id="159749"/>
    <lineage>
        <taxon>Eukaryota</taxon>
        <taxon>Sar</taxon>
        <taxon>Stramenopiles</taxon>
        <taxon>Ochrophyta</taxon>
        <taxon>Bacillariophyta</taxon>
        <taxon>Coscinodiscophyceae</taxon>
        <taxon>Thalassiosirophycidae</taxon>
        <taxon>Thalassiosirales</taxon>
        <taxon>Thalassiosiraceae</taxon>
        <taxon>Thalassiosira</taxon>
    </lineage>
</organism>
<dbReference type="EMBL" id="AGNL01002536">
    <property type="protein sequence ID" value="EJK76102.1"/>
    <property type="molecule type" value="Genomic_DNA"/>
</dbReference>
<evidence type="ECO:0008006" key="18">
    <source>
        <dbReference type="Google" id="ProtNLM"/>
    </source>
</evidence>
<dbReference type="SUPFAM" id="SSF64356">
    <property type="entry name" value="SNARE-like"/>
    <property type="match status" value="1"/>
</dbReference>
<dbReference type="Pfam" id="PF13774">
    <property type="entry name" value="Longin"/>
    <property type="match status" value="1"/>
</dbReference>
<dbReference type="Gene3D" id="1.20.5.110">
    <property type="match status" value="1"/>
</dbReference>
<evidence type="ECO:0000313" key="17">
    <source>
        <dbReference type="Proteomes" id="UP000266841"/>
    </source>
</evidence>
<gene>
    <name evidence="16" type="ORF">THAOC_02157</name>
</gene>
<keyword evidence="7" id="KW-0653">Protein transport</keyword>
<dbReference type="SUPFAM" id="SSF58038">
    <property type="entry name" value="SNARE fusion complex"/>
    <property type="match status" value="1"/>
</dbReference>
<dbReference type="CDD" id="cd15866">
    <property type="entry name" value="R-SNARE_SEC22"/>
    <property type="match status" value="1"/>
</dbReference>
<dbReference type="InterPro" id="IPR011012">
    <property type="entry name" value="Longin-like_dom_sf"/>
</dbReference>
<evidence type="ECO:0000259" key="15">
    <source>
        <dbReference type="PROSITE" id="PS50892"/>
    </source>
</evidence>
<dbReference type="GO" id="GO:0000139">
    <property type="term" value="C:Golgi membrane"/>
    <property type="evidence" value="ECO:0007669"/>
    <property type="project" value="UniProtKB-SubCell"/>
</dbReference>
<keyword evidence="6" id="KW-0256">Endoplasmic reticulum</keyword>
<dbReference type="Proteomes" id="UP000266841">
    <property type="component" value="Unassembled WGS sequence"/>
</dbReference>
<evidence type="ECO:0000256" key="8">
    <source>
        <dbReference type="ARBA" id="ARBA00022989"/>
    </source>
</evidence>
<evidence type="ECO:0000256" key="3">
    <source>
        <dbReference type="ARBA" id="ARBA00008025"/>
    </source>
</evidence>
<dbReference type="Gene3D" id="3.30.450.50">
    <property type="entry name" value="Longin domain"/>
    <property type="match status" value="1"/>
</dbReference>
<dbReference type="PANTHER" id="PTHR45837">
    <property type="entry name" value="VESICLE-TRAFFICKING PROTEIN SEC22B"/>
    <property type="match status" value="1"/>
</dbReference>
<proteinExistence type="inferred from homology"/>
<dbReference type="PROSITE" id="PS50859">
    <property type="entry name" value="LONGIN"/>
    <property type="match status" value="1"/>
</dbReference>
<evidence type="ECO:0000256" key="12">
    <source>
        <dbReference type="PROSITE-ProRule" id="PRU00290"/>
    </source>
</evidence>
<keyword evidence="4" id="KW-0813">Transport</keyword>
<evidence type="ECO:0000256" key="1">
    <source>
        <dbReference type="ARBA" id="ARBA00004163"/>
    </source>
</evidence>
<dbReference type="GO" id="GO:0005484">
    <property type="term" value="F:SNAP receptor activity"/>
    <property type="evidence" value="ECO:0007669"/>
    <property type="project" value="InterPro"/>
</dbReference>
<keyword evidence="8 13" id="KW-1133">Transmembrane helix</keyword>
<dbReference type="OMA" id="FIYWRFF"/>
<evidence type="ECO:0000256" key="13">
    <source>
        <dbReference type="SAM" id="Phobius"/>
    </source>
</evidence>
<dbReference type="eggNOG" id="KOG0862">
    <property type="taxonomic scope" value="Eukaryota"/>
</dbReference>
<dbReference type="PROSITE" id="PS50892">
    <property type="entry name" value="V_SNARE"/>
    <property type="match status" value="1"/>
</dbReference>
<keyword evidence="17" id="KW-1185">Reference proteome</keyword>
<keyword evidence="5 13" id="KW-0812">Transmembrane</keyword>
<keyword evidence="9" id="KW-0333">Golgi apparatus</keyword>
<dbReference type="AlphaFoldDB" id="K0TQI4"/>
<evidence type="ECO:0000256" key="2">
    <source>
        <dbReference type="ARBA" id="ARBA00004394"/>
    </source>
</evidence>